<sequence length="178" mass="20156">MEYIPLEVLELVFQHLKVTEVFQAAQVCSTWRALINCTHFWFKRMLQLDFGMDPELESQLKGSQIYPEDTLRLLKGACLYKEDAPAFLSYVEVSAETLKSMGNGGKLTINEEQLHAASVILLCQTPTGVSLSLRSDPKSIKDLIIFIMVLSYNSCDDVSIQDSYGWRNLCPLSKQLLE</sequence>
<name>A0AAV2QHM5_MEGNR</name>
<reference evidence="2 3" key="1">
    <citation type="submission" date="2024-05" db="EMBL/GenBank/DDBJ databases">
        <authorList>
            <person name="Wallberg A."/>
        </authorList>
    </citation>
    <scope>NUCLEOTIDE SEQUENCE [LARGE SCALE GENOMIC DNA]</scope>
</reference>
<dbReference type="SMART" id="SM00256">
    <property type="entry name" value="FBOX"/>
    <property type="match status" value="1"/>
</dbReference>
<dbReference type="SUPFAM" id="SSF81383">
    <property type="entry name" value="F-box domain"/>
    <property type="match status" value="1"/>
</dbReference>
<dbReference type="InterPro" id="IPR036047">
    <property type="entry name" value="F-box-like_dom_sf"/>
</dbReference>
<gene>
    <name evidence="2" type="ORF">MNOR_LOCUS11943</name>
</gene>
<feature type="non-terminal residue" evidence="2">
    <location>
        <position position="178"/>
    </location>
</feature>
<dbReference type="Pfam" id="PF12937">
    <property type="entry name" value="F-box-like"/>
    <property type="match status" value="1"/>
</dbReference>
<dbReference type="Gene3D" id="1.20.1280.50">
    <property type="match status" value="1"/>
</dbReference>
<proteinExistence type="predicted"/>
<comment type="caution">
    <text evidence="2">The sequence shown here is derived from an EMBL/GenBank/DDBJ whole genome shotgun (WGS) entry which is preliminary data.</text>
</comment>
<dbReference type="EMBL" id="CAXKWB010006387">
    <property type="protein sequence ID" value="CAL4082595.1"/>
    <property type="molecule type" value="Genomic_DNA"/>
</dbReference>
<dbReference type="PROSITE" id="PS50181">
    <property type="entry name" value="FBOX"/>
    <property type="match status" value="1"/>
</dbReference>
<keyword evidence="3" id="KW-1185">Reference proteome</keyword>
<dbReference type="CDD" id="cd09917">
    <property type="entry name" value="F-box_SF"/>
    <property type="match status" value="1"/>
</dbReference>
<dbReference type="InterPro" id="IPR001810">
    <property type="entry name" value="F-box_dom"/>
</dbReference>
<dbReference type="AlphaFoldDB" id="A0AAV2QHM5"/>
<organism evidence="2 3">
    <name type="scientific">Meganyctiphanes norvegica</name>
    <name type="common">Northern krill</name>
    <name type="synonym">Thysanopoda norvegica</name>
    <dbReference type="NCBI Taxonomy" id="48144"/>
    <lineage>
        <taxon>Eukaryota</taxon>
        <taxon>Metazoa</taxon>
        <taxon>Ecdysozoa</taxon>
        <taxon>Arthropoda</taxon>
        <taxon>Crustacea</taxon>
        <taxon>Multicrustacea</taxon>
        <taxon>Malacostraca</taxon>
        <taxon>Eumalacostraca</taxon>
        <taxon>Eucarida</taxon>
        <taxon>Euphausiacea</taxon>
        <taxon>Euphausiidae</taxon>
        <taxon>Meganyctiphanes</taxon>
    </lineage>
</organism>
<protein>
    <recommendedName>
        <fullName evidence="1">F-box domain-containing protein</fullName>
    </recommendedName>
</protein>
<evidence type="ECO:0000313" key="2">
    <source>
        <dbReference type="EMBL" id="CAL4082595.1"/>
    </source>
</evidence>
<evidence type="ECO:0000313" key="3">
    <source>
        <dbReference type="Proteomes" id="UP001497623"/>
    </source>
</evidence>
<dbReference type="Proteomes" id="UP001497623">
    <property type="component" value="Unassembled WGS sequence"/>
</dbReference>
<evidence type="ECO:0000259" key="1">
    <source>
        <dbReference type="PROSITE" id="PS50181"/>
    </source>
</evidence>
<feature type="domain" description="F-box" evidence="1">
    <location>
        <begin position="1"/>
        <end position="44"/>
    </location>
</feature>
<accession>A0AAV2QHM5</accession>